<dbReference type="InterPro" id="IPR036388">
    <property type="entry name" value="WH-like_DNA-bd_sf"/>
</dbReference>
<dbReference type="InterPro" id="IPR007627">
    <property type="entry name" value="RNA_pol_sigma70_r2"/>
</dbReference>
<name>A0ABX9IBY0_9ACTN</name>
<dbReference type="InterPro" id="IPR013324">
    <property type="entry name" value="RNA_pol_sigma_r3/r4-like"/>
</dbReference>
<keyword evidence="2" id="KW-0731">Sigma factor</keyword>
<evidence type="ECO:0000256" key="3">
    <source>
        <dbReference type="ARBA" id="ARBA00023125"/>
    </source>
</evidence>
<organism evidence="7 8">
    <name type="scientific">Cutibacterium namnetense</name>
    <dbReference type="NCBI Taxonomy" id="1574624"/>
    <lineage>
        <taxon>Bacteria</taxon>
        <taxon>Bacillati</taxon>
        <taxon>Actinomycetota</taxon>
        <taxon>Actinomycetes</taxon>
        <taxon>Propionibacteriales</taxon>
        <taxon>Propionibacteriaceae</taxon>
        <taxon>Cutibacterium</taxon>
    </lineage>
</organism>
<dbReference type="PRINTS" id="PR00046">
    <property type="entry name" value="SIGMA70FCT"/>
</dbReference>
<evidence type="ECO:0000256" key="1">
    <source>
        <dbReference type="ARBA" id="ARBA00023015"/>
    </source>
</evidence>
<evidence type="ECO:0000256" key="2">
    <source>
        <dbReference type="ARBA" id="ARBA00023082"/>
    </source>
</evidence>
<dbReference type="PANTHER" id="PTHR30603:SF47">
    <property type="entry name" value="RNA POLYMERASE SIGMA FACTOR SIGD, CHLOROPLASTIC"/>
    <property type="match status" value="1"/>
</dbReference>
<sequence>MRYTDFIDGVVALDPAEERDLFRRFDAGAIADAIVDGYFLAAVPISKAELRRISDDGRAARKTLWRQMLAIVLTQARQAAVTYRCSVEDLIQAGCVGLGEAIERYDERRGARFSTVAWTWIRRRIGEEVVRLSGARSRLVMREAAEVARVEEELTARWQRVPSSDAIAAQMGKDVMWVEKRRTECWEVKTSLFEQVAVGQKSGDDPESGLISLLMGQERRVVELRHGFEGEPMTITAVAKELGLSASNARRIEQRALGRLRRHLQQIAAA</sequence>
<dbReference type="Pfam" id="PF04545">
    <property type="entry name" value="Sigma70_r4"/>
    <property type="match status" value="1"/>
</dbReference>
<evidence type="ECO:0000313" key="8">
    <source>
        <dbReference type="Proteomes" id="UP000256324"/>
    </source>
</evidence>
<proteinExistence type="predicted"/>
<dbReference type="InterPro" id="IPR050239">
    <property type="entry name" value="Sigma-70_RNA_pol_init_factors"/>
</dbReference>
<keyword evidence="4" id="KW-0804">Transcription</keyword>
<dbReference type="Gene3D" id="1.20.120.1810">
    <property type="match status" value="1"/>
</dbReference>
<evidence type="ECO:0000259" key="6">
    <source>
        <dbReference type="Pfam" id="PF04545"/>
    </source>
</evidence>
<dbReference type="InterPro" id="IPR013325">
    <property type="entry name" value="RNA_pol_sigma_r2"/>
</dbReference>
<accession>A0ABX9IBY0</accession>
<dbReference type="Pfam" id="PF04542">
    <property type="entry name" value="Sigma70_r2"/>
    <property type="match status" value="1"/>
</dbReference>
<feature type="domain" description="RNA polymerase sigma-70 region 4" evidence="6">
    <location>
        <begin position="214"/>
        <end position="261"/>
    </location>
</feature>
<dbReference type="EMBL" id="PCZS01000001">
    <property type="protein sequence ID" value="REB70495.1"/>
    <property type="molecule type" value="Genomic_DNA"/>
</dbReference>
<dbReference type="InterPro" id="IPR000943">
    <property type="entry name" value="RNA_pol_sigma70"/>
</dbReference>
<feature type="domain" description="RNA polymerase sigma-70 region 2" evidence="5">
    <location>
        <begin position="86"/>
        <end position="125"/>
    </location>
</feature>
<reference evidence="7 8" key="1">
    <citation type="submission" date="2017-09" db="EMBL/GenBank/DDBJ databases">
        <authorList>
            <person name="Bumgarner R.E."/>
        </authorList>
    </citation>
    <scope>NUCLEOTIDE SEQUENCE [LARGE SCALE GENOMIC DNA]</scope>
    <source>
        <strain evidence="7 8">T34998</strain>
    </source>
</reference>
<dbReference type="InterPro" id="IPR007630">
    <property type="entry name" value="RNA_pol_sigma70_r4"/>
</dbReference>
<keyword evidence="1" id="KW-0805">Transcription regulation</keyword>
<evidence type="ECO:0000256" key="4">
    <source>
        <dbReference type="ARBA" id="ARBA00023163"/>
    </source>
</evidence>
<gene>
    <name evidence="7" type="ORF">CP880_01570</name>
</gene>
<dbReference type="RefSeq" id="WP_063811138.1">
    <property type="nucleotide sequence ID" value="NZ_JARJOC010000001.1"/>
</dbReference>
<keyword evidence="8" id="KW-1185">Reference proteome</keyword>
<protein>
    <submittedName>
        <fullName evidence="7">RNA polymerase subunit sigma</fullName>
    </submittedName>
</protein>
<comment type="caution">
    <text evidence="7">The sequence shown here is derived from an EMBL/GenBank/DDBJ whole genome shotgun (WGS) entry which is preliminary data.</text>
</comment>
<evidence type="ECO:0000313" key="7">
    <source>
        <dbReference type="EMBL" id="REB70495.1"/>
    </source>
</evidence>
<evidence type="ECO:0000259" key="5">
    <source>
        <dbReference type="Pfam" id="PF04542"/>
    </source>
</evidence>
<dbReference type="Proteomes" id="UP000256324">
    <property type="component" value="Unassembled WGS sequence"/>
</dbReference>
<dbReference type="Gene3D" id="1.10.10.10">
    <property type="entry name" value="Winged helix-like DNA-binding domain superfamily/Winged helix DNA-binding domain"/>
    <property type="match status" value="1"/>
</dbReference>
<dbReference type="SUPFAM" id="SSF88946">
    <property type="entry name" value="Sigma2 domain of RNA polymerase sigma factors"/>
    <property type="match status" value="1"/>
</dbReference>
<keyword evidence="3" id="KW-0238">DNA-binding</keyword>
<dbReference type="SUPFAM" id="SSF88659">
    <property type="entry name" value="Sigma3 and sigma4 domains of RNA polymerase sigma factors"/>
    <property type="match status" value="1"/>
</dbReference>
<dbReference type="PANTHER" id="PTHR30603">
    <property type="entry name" value="RNA POLYMERASE SIGMA FACTOR RPO"/>
    <property type="match status" value="1"/>
</dbReference>